<dbReference type="Gene3D" id="3.40.720.10">
    <property type="entry name" value="Alkaline Phosphatase, subunit A"/>
    <property type="match status" value="1"/>
</dbReference>
<dbReference type="InterPro" id="IPR000917">
    <property type="entry name" value="Sulfatase_N"/>
</dbReference>
<organism evidence="4">
    <name type="scientific">marine sediment metagenome</name>
    <dbReference type="NCBI Taxonomy" id="412755"/>
    <lineage>
        <taxon>unclassified sequences</taxon>
        <taxon>metagenomes</taxon>
        <taxon>ecological metagenomes</taxon>
    </lineage>
</organism>
<dbReference type="GO" id="GO:0004065">
    <property type="term" value="F:arylsulfatase activity"/>
    <property type="evidence" value="ECO:0007669"/>
    <property type="project" value="TreeGrafter"/>
</dbReference>
<proteinExistence type="inferred from homology"/>
<dbReference type="PANTHER" id="PTHR42693">
    <property type="entry name" value="ARYLSULFATASE FAMILY MEMBER"/>
    <property type="match status" value="1"/>
</dbReference>
<accession>X0VM48</accession>
<dbReference type="InterPro" id="IPR050738">
    <property type="entry name" value="Sulfatase"/>
</dbReference>
<gene>
    <name evidence="4" type="ORF">S01H1_58413</name>
</gene>
<comment type="similarity">
    <text evidence="1">Belongs to the sulfatase family.</text>
</comment>
<keyword evidence="2" id="KW-0378">Hydrolase</keyword>
<dbReference type="InterPro" id="IPR017850">
    <property type="entry name" value="Alkaline_phosphatase_core_sf"/>
</dbReference>
<evidence type="ECO:0000259" key="3">
    <source>
        <dbReference type="Pfam" id="PF00884"/>
    </source>
</evidence>
<dbReference type="Pfam" id="PF00884">
    <property type="entry name" value="Sulfatase"/>
    <property type="match status" value="1"/>
</dbReference>
<protein>
    <recommendedName>
        <fullName evidence="3">Sulfatase N-terminal domain-containing protein</fullName>
    </recommendedName>
</protein>
<reference evidence="4" key="1">
    <citation type="journal article" date="2014" name="Front. Microbiol.">
        <title>High frequency of phylogenetically diverse reductive dehalogenase-homologous genes in deep subseafloor sedimentary metagenomes.</title>
        <authorList>
            <person name="Kawai M."/>
            <person name="Futagami T."/>
            <person name="Toyoda A."/>
            <person name="Takaki Y."/>
            <person name="Nishi S."/>
            <person name="Hori S."/>
            <person name="Arai W."/>
            <person name="Tsubouchi T."/>
            <person name="Morono Y."/>
            <person name="Uchiyama I."/>
            <person name="Ito T."/>
            <person name="Fujiyama A."/>
            <person name="Inagaki F."/>
            <person name="Takami H."/>
        </authorList>
    </citation>
    <scope>NUCLEOTIDE SEQUENCE</scope>
    <source>
        <strain evidence="4">Expedition CK06-06</strain>
    </source>
</reference>
<dbReference type="AlphaFoldDB" id="X0VM48"/>
<feature type="domain" description="Sulfatase N-terminal" evidence="3">
    <location>
        <begin position="85"/>
        <end position="233"/>
    </location>
</feature>
<name>X0VM48_9ZZZZ</name>
<dbReference type="PANTHER" id="PTHR42693:SF53">
    <property type="entry name" value="ENDO-4-O-SULFATASE"/>
    <property type="match status" value="1"/>
</dbReference>
<evidence type="ECO:0000313" key="4">
    <source>
        <dbReference type="EMBL" id="GAG19424.1"/>
    </source>
</evidence>
<sequence>TKPIANGPTKRGFDYYFGTAVPNFPPYCFIENERTVGIPAGHKPDNMFGAPGPILQGWKLEEILPGLERKAVEYIDGKGGRLHYDAFKQTPGNPFFLYVPLTAPHTPIAPAPQFKGKSEAGAYGDFVCQVDHVVGRIMDALQRNNFTDNTLVIFTSDNGSPGRDGTNMSGKTNSVRRFGHNPSYIYRGIKADAWDGGHRVPFIARWPGHITPGSLSDETICHVDLLATCAALLRYKLPTNAGEDSYDILPALIRR</sequence>
<evidence type="ECO:0000256" key="2">
    <source>
        <dbReference type="ARBA" id="ARBA00022801"/>
    </source>
</evidence>
<evidence type="ECO:0000256" key="1">
    <source>
        <dbReference type="ARBA" id="ARBA00008779"/>
    </source>
</evidence>
<dbReference type="SUPFAM" id="SSF53649">
    <property type="entry name" value="Alkaline phosphatase-like"/>
    <property type="match status" value="1"/>
</dbReference>
<feature type="non-terminal residue" evidence="4">
    <location>
        <position position="255"/>
    </location>
</feature>
<dbReference type="EMBL" id="BARS01038160">
    <property type="protein sequence ID" value="GAG19424.1"/>
    <property type="molecule type" value="Genomic_DNA"/>
</dbReference>
<comment type="caution">
    <text evidence="4">The sequence shown here is derived from an EMBL/GenBank/DDBJ whole genome shotgun (WGS) entry which is preliminary data.</text>
</comment>
<feature type="non-terminal residue" evidence="4">
    <location>
        <position position="1"/>
    </location>
</feature>